<dbReference type="Proteomes" id="UP000828251">
    <property type="component" value="Unassembled WGS sequence"/>
</dbReference>
<protein>
    <submittedName>
        <fullName evidence="1">Uncharacterized protein</fullName>
    </submittedName>
</protein>
<evidence type="ECO:0000313" key="2">
    <source>
        <dbReference type="Proteomes" id="UP000828251"/>
    </source>
</evidence>
<gene>
    <name evidence="1" type="ORF">J1N35_008706</name>
</gene>
<name>A0A9D3W9T5_9ROSI</name>
<dbReference type="AlphaFoldDB" id="A0A9D3W9T5"/>
<feature type="non-terminal residue" evidence="1">
    <location>
        <position position="56"/>
    </location>
</feature>
<keyword evidence="2" id="KW-1185">Reference proteome</keyword>
<reference evidence="1 2" key="1">
    <citation type="journal article" date="2021" name="Plant Biotechnol. J.">
        <title>Multi-omics assisted identification of the key and species-specific regulatory components of drought-tolerant mechanisms in Gossypium stocksii.</title>
        <authorList>
            <person name="Yu D."/>
            <person name="Ke L."/>
            <person name="Zhang D."/>
            <person name="Wu Y."/>
            <person name="Sun Y."/>
            <person name="Mei J."/>
            <person name="Sun J."/>
            <person name="Sun Y."/>
        </authorList>
    </citation>
    <scope>NUCLEOTIDE SEQUENCE [LARGE SCALE GENOMIC DNA]</scope>
    <source>
        <strain evidence="2">cv. E1</strain>
        <tissue evidence="1">Leaf</tissue>
    </source>
</reference>
<comment type="caution">
    <text evidence="1">The sequence shown here is derived from an EMBL/GenBank/DDBJ whole genome shotgun (WGS) entry which is preliminary data.</text>
</comment>
<evidence type="ECO:0000313" key="1">
    <source>
        <dbReference type="EMBL" id="KAH1115328.1"/>
    </source>
</evidence>
<proteinExistence type="predicted"/>
<dbReference type="EMBL" id="JAIQCV010000003">
    <property type="protein sequence ID" value="KAH1115328.1"/>
    <property type="molecule type" value="Genomic_DNA"/>
</dbReference>
<accession>A0A9D3W9T5</accession>
<organism evidence="1 2">
    <name type="scientific">Gossypium stocksii</name>
    <dbReference type="NCBI Taxonomy" id="47602"/>
    <lineage>
        <taxon>Eukaryota</taxon>
        <taxon>Viridiplantae</taxon>
        <taxon>Streptophyta</taxon>
        <taxon>Embryophyta</taxon>
        <taxon>Tracheophyta</taxon>
        <taxon>Spermatophyta</taxon>
        <taxon>Magnoliopsida</taxon>
        <taxon>eudicotyledons</taxon>
        <taxon>Gunneridae</taxon>
        <taxon>Pentapetalae</taxon>
        <taxon>rosids</taxon>
        <taxon>malvids</taxon>
        <taxon>Malvales</taxon>
        <taxon>Malvaceae</taxon>
        <taxon>Malvoideae</taxon>
        <taxon>Gossypium</taxon>
    </lineage>
</organism>
<sequence length="56" mass="6528">MARKCLLDTKLNYPCMLLATQLYSQCVDEASSSEEVEDIYFYGAIVFEIEPTNEWR</sequence>